<evidence type="ECO:0000256" key="1">
    <source>
        <dbReference type="ARBA" id="ARBA00035112"/>
    </source>
</evidence>
<organism evidence="2 3">
    <name type="scientific">Dendryphion nanum</name>
    <dbReference type="NCBI Taxonomy" id="256645"/>
    <lineage>
        <taxon>Eukaryota</taxon>
        <taxon>Fungi</taxon>
        <taxon>Dikarya</taxon>
        <taxon>Ascomycota</taxon>
        <taxon>Pezizomycotina</taxon>
        <taxon>Dothideomycetes</taxon>
        <taxon>Pleosporomycetidae</taxon>
        <taxon>Pleosporales</taxon>
        <taxon>Torulaceae</taxon>
        <taxon>Dendryphion</taxon>
    </lineage>
</organism>
<protein>
    <recommendedName>
        <fullName evidence="4">Cyclochlorotine biosynthesis protein O</fullName>
    </recommendedName>
</protein>
<dbReference type="EMBL" id="JAGMWT010000018">
    <property type="protein sequence ID" value="KAH7113911.1"/>
    <property type="molecule type" value="Genomic_DNA"/>
</dbReference>
<reference evidence="2" key="1">
    <citation type="journal article" date="2021" name="Nat. Commun.">
        <title>Genetic determinants of endophytism in the Arabidopsis root mycobiome.</title>
        <authorList>
            <person name="Mesny F."/>
            <person name="Miyauchi S."/>
            <person name="Thiergart T."/>
            <person name="Pickel B."/>
            <person name="Atanasova L."/>
            <person name="Karlsson M."/>
            <person name="Huettel B."/>
            <person name="Barry K.W."/>
            <person name="Haridas S."/>
            <person name="Chen C."/>
            <person name="Bauer D."/>
            <person name="Andreopoulos W."/>
            <person name="Pangilinan J."/>
            <person name="LaButti K."/>
            <person name="Riley R."/>
            <person name="Lipzen A."/>
            <person name="Clum A."/>
            <person name="Drula E."/>
            <person name="Henrissat B."/>
            <person name="Kohler A."/>
            <person name="Grigoriev I.V."/>
            <person name="Martin F.M."/>
            <person name="Hacquard S."/>
        </authorList>
    </citation>
    <scope>NUCLEOTIDE SEQUENCE</scope>
    <source>
        <strain evidence="2">MPI-CAGE-CH-0243</strain>
    </source>
</reference>
<dbReference type="GO" id="GO:0043386">
    <property type="term" value="P:mycotoxin biosynthetic process"/>
    <property type="evidence" value="ECO:0007669"/>
    <property type="project" value="InterPro"/>
</dbReference>
<evidence type="ECO:0000313" key="3">
    <source>
        <dbReference type="Proteomes" id="UP000700596"/>
    </source>
</evidence>
<dbReference type="InterPro" id="IPR021765">
    <property type="entry name" value="UstYa-like"/>
</dbReference>
<comment type="similarity">
    <text evidence="1">Belongs to the ustYa family.</text>
</comment>
<proteinExistence type="inferred from homology"/>
<evidence type="ECO:0008006" key="4">
    <source>
        <dbReference type="Google" id="ProtNLM"/>
    </source>
</evidence>
<name>A0A9P9IAN3_9PLEO</name>
<dbReference type="AlphaFoldDB" id="A0A9P9IAN3"/>
<dbReference type="OrthoDB" id="3687641at2759"/>
<dbReference type="Proteomes" id="UP000700596">
    <property type="component" value="Unassembled WGS sequence"/>
</dbReference>
<sequence length="304" mass="35021">MWNFRSSLGKQLYLPVAEVSESEKDGMISSTPIESHILQGCESGRRSLLQSPWILHIIAFISYSVVFWSWREKTNIGTCVEKLSYYSPALEKVSDEYLTVRWNISATTPSPWAGPPSKEVDAAWHKYTNLGAMIISEEDLVKVNGSRYSARVPKEVGDGYIGHVEWYHQLHCVYMLWQQTYPEWYTEEAEMRAKEPVLWHEHLDHCAETLRAAIMCHADAGIVPSNWVKGRHWPHPNYNLDHKCRSFDAAYQWVYDHQANPPPGFELFSRPAEGGYSEYLDLPFNPFDAGIQIPLKGKNEQTRE</sequence>
<accession>A0A9P9IAN3</accession>
<dbReference type="Pfam" id="PF11807">
    <property type="entry name" value="UstYa"/>
    <property type="match status" value="1"/>
</dbReference>
<keyword evidence="3" id="KW-1185">Reference proteome</keyword>
<comment type="caution">
    <text evidence="2">The sequence shown here is derived from an EMBL/GenBank/DDBJ whole genome shotgun (WGS) entry which is preliminary data.</text>
</comment>
<evidence type="ECO:0000313" key="2">
    <source>
        <dbReference type="EMBL" id="KAH7113911.1"/>
    </source>
</evidence>
<gene>
    <name evidence="2" type="ORF">B0J11DRAFT_497404</name>
</gene>
<dbReference type="PANTHER" id="PTHR33365:SF12">
    <property type="entry name" value="TAT PATHWAY SIGNAL SEQUENCE"/>
    <property type="match status" value="1"/>
</dbReference>
<dbReference type="PANTHER" id="PTHR33365">
    <property type="entry name" value="YALI0B05434P"/>
    <property type="match status" value="1"/>
</dbReference>